<feature type="region of interest" description="Disordered" evidence="6">
    <location>
        <begin position="296"/>
        <end position="345"/>
    </location>
</feature>
<dbReference type="InterPro" id="IPR016024">
    <property type="entry name" value="ARM-type_fold"/>
</dbReference>
<evidence type="ECO:0000313" key="8">
    <source>
        <dbReference type="Proteomes" id="UP000218231"/>
    </source>
</evidence>
<feature type="compositionally biased region" description="Acidic residues" evidence="6">
    <location>
        <begin position="1587"/>
        <end position="1613"/>
    </location>
</feature>
<dbReference type="GO" id="GO:0016567">
    <property type="term" value="P:protein ubiquitination"/>
    <property type="evidence" value="ECO:0007669"/>
    <property type="project" value="UniProtKB-UniPathway"/>
</dbReference>
<feature type="compositionally biased region" description="Low complexity" evidence="6">
    <location>
        <begin position="1523"/>
        <end position="1533"/>
    </location>
</feature>
<gene>
    <name evidence="7" type="ORF">WR25_05321</name>
</gene>
<feature type="compositionally biased region" description="Low complexity" evidence="6">
    <location>
        <begin position="1037"/>
        <end position="1067"/>
    </location>
</feature>
<sequence>MSFDVDSYQYNTRSTAARIHADEMTDDNSPLLDKMETLLEIWEAECSHPQYDAIPTVVGICDILESALNDFLRLDPDPLDDRHPYRTHPNCPYGKLLKNLFRNEEFMNKLVVSYLLGRDHPELSTMAARLLLDCVPGLDSTVVFQEPEDFIPQLFHWATRQDNETLSAYSMGLLGSALEVKENASKYRNENAVLMPIAFSLLNKLKQKSTEDQGAESLKDKSSQPFQHVSFEHLREEIDASAGQLTNGTGKSNLNLPGNSAAGGGTFPSAHSSIRIRHGSGKTPEELGVIANAEGGVGNEQGVENGGQIEAEENDLVPRAEKRKSSMRVPAPSDSPPRKKRKTFKPTRVPSFSSLNTLEDSSSNWSILQPFVIGIHKIYPLTTVMHQRLIFQYLQPTGEYQDLLPIALESNVLDLILDYIDLRKVNDVRLTFDALKYLTSLLVHRKFSLEFVHRGGVQALLKIPRKSMASVGVSTCFYYIAYCDDVMEKVCQLDSPVLDQIVDYLLWCLEHSYESGMASSAMFFTHALYYRAILDRFDQRDGLRKLYNYISTLTILQNSEVDEYELSDEQLHTSTQSARNACAAFRSYVSAHLYVKLETIRRTFGNRNLVSGCSYPAGLQINHPPYKSMLLSDEGVADGVWMLATVLRMSNTGWRPIEEARRMGLVRTMLSVIVNSTEWSQAAAIMEIAFNALEVLWIISSLPSVQLEFCESFSFAPPTSVEGIRAFLDLSQGEMHSDAAIRLAALRTLNNCICVPNDIYKLMNSREHQMNTLTVGSAEGKAGTGAANGNASGQGNQSNQSAGVKDQKKSRNGAATMPTSELMKRLWQCMRKNDAIMILDHLIRSTIPATDADSIRTLSCRAMAGLARCDDVRQILSRMPLIANNELQALMREPVMQDKRSEHTLFCKEATYLIESVTERPIAEKMPNPKELTQEKLWKSYIVANTKITYNEKELLQLMHGHLLKKGLLQAAKALATEAELPDIPASRVHNTPAKLPPLPNAQLWNPTPRHTSHKTFRLGDIASYGSLPRHTPHLVPSTSDTSSSSPATAITSTPISTANSNAASNTHVEFASPRRKFAKTPSTFPRRLQLRSANSPRVGNSNVDKNRAFRPFKALDDIVSEFFRVQHTMCNNPVTTCPPFSLFYPHHCPEPKSVGAVPHNIVNRWDDRAVLKYYRRGPSQEYDERYVFSRFRPFKTVHDHDDMYSTCAFSIDDEHIIVGLFTGEVHWMNVETMVDEASTNCHNSSITSIIPSKDGAMLLTSSAYIGPLSALWRLGDTQELLYNLPDDLYVNFANLTTDLLIGTNGQIATMYDTETGRVVFQLESPVTTHYQHNKAQFSPCDSMIMNDGVLWDRRTAQMVHAFDRLNSTNGGVFHPHGTQVIINTNIWDLRTFRLLHTIPALDQCKVVFNSTGNVMYGASHMEGDDMFRESFASSFRTFDTSDYSVITTIDTKKGLLDLCCDHSDHYIAVIEQIRPLGDLGLRTEDSLVRLYEVGKKRDAEDDADEPEGEDADENDEDDGSESGESSMSTDSSIPETMADEEDVFAAMNRLEGGESFTDEEESDDAASGESDSSGSSGWHTDNGSGNEEEEDQDMSSDDEEGSESEDEDDNVIEIEGIQMDSDDDVTFQPEDDADLHNSRSSTVLNPRLREERRRRNQ</sequence>
<feature type="compositionally biased region" description="Acidic residues" evidence="6">
    <location>
        <begin position="1557"/>
        <end position="1567"/>
    </location>
</feature>
<dbReference type="PANTHER" id="PTHR13129">
    <property type="entry name" value="VPRBP PROTEIN-RELATED"/>
    <property type="match status" value="1"/>
</dbReference>
<dbReference type="PANTHER" id="PTHR13129:SF4">
    <property type="entry name" value="DDB1- AND CUL4-ASSOCIATED FACTOR 1"/>
    <property type="match status" value="1"/>
</dbReference>
<dbReference type="InterPro" id="IPR006594">
    <property type="entry name" value="LisH"/>
</dbReference>
<comment type="caution">
    <text evidence="7">The sequence shown here is derived from an EMBL/GenBank/DDBJ whole genome shotgun (WGS) entry which is preliminary data.</text>
</comment>
<evidence type="ECO:0000256" key="6">
    <source>
        <dbReference type="SAM" id="MobiDB-lite"/>
    </source>
</evidence>
<feature type="region of interest" description="Disordered" evidence="6">
    <location>
        <begin position="1028"/>
        <end position="1103"/>
    </location>
</feature>
<evidence type="ECO:0000313" key="7">
    <source>
        <dbReference type="EMBL" id="PAV92151.1"/>
    </source>
</evidence>
<dbReference type="GO" id="GO:0080008">
    <property type="term" value="C:Cul4-RING E3 ubiquitin ligase complex"/>
    <property type="evidence" value="ECO:0007669"/>
    <property type="project" value="TreeGrafter"/>
</dbReference>
<dbReference type="PROSITE" id="PS50896">
    <property type="entry name" value="LISH"/>
    <property type="match status" value="1"/>
</dbReference>
<comment type="similarity">
    <text evidence="3">Belongs to the VPRBP/DCAF1 family.</text>
</comment>
<feature type="compositionally biased region" description="Low complexity" evidence="6">
    <location>
        <begin position="785"/>
        <end position="803"/>
    </location>
</feature>
<feature type="compositionally biased region" description="Low complexity" evidence="6">
    <location>
        <begin position="1568"/>
        <end position="1578"/>
    </location>
</feature>
<protein>
    <submittedName>
        <fullName evidence="7">Uncharacterized protein</fullName>
    </submittedName>
</protein>
<dbReference type="SMART" id="SM00667">
    <property type="entry name" value="LisH"/>
    <property type="match status" value="1"/>
</dbReference>
<feature type="compositionally biased region" description="Polar residues" evidence="6">
    <location>
        <begin position="244"/>
        <end position="258"/>
    </location>
</feature>
<evidence type="ECO:0000256" key="2">
    <source>
        <dbReference type="ARBA" id="ARBA00004906"/>
    </source>
</evidence>
<keyword evidence="8" id="KW-1185">Reference proteome</keyword>
<keyword evidence="4" id="KW-0833">Ubl conjugation pathway</keyword>
<dbReference type="SUPFAM" id="SSF48371">
    <property type="entry name" value="ARM repeat"/>
    <property type="match status" value="1"/>
</dbReference>
<dbReference type="GO" id="GO:0005634">
    <property type="term" value="C:nucleus"/>
    <property type="evidence" value="ECO:0007669"/>
    <property type="project" value="UniProtKB-SubCell"/>
</dbReference>
<feature type="compositionally biased region" description="Acidic residues" evidence="6">
    <location>
        <begin position="1621"/>
        <end position="1634"/>
    </location>
</feature>
<organism evidence="7 8">
    <name type="scientific">Diploscapter pachys</name>
    <dbReference type="NCBI Taxonomy" id="2018661"/>
    <lineage>
        <taxon>Eukaryota</taxon>
        <taxon>Metazoa</taxon>
        <taxon>Ecdysozoa</taxon>
        <taxon>Nematoda</taxon>
        <taxon>Chromadorea</taxon>
        <taxon>Rhabditida</taxon>
        <taxon>Rhabditina</taxon>
        <taxon>Rhabditomorpha</taxon>
        <taxon>Rhabditoidea</taxon>
        <taxon>Rhabditidae</taxon>
        <taxon>Diploscapter</taxon>
    </lineage>
</organism>
<reference evidence="7 8" key="1">
    <citation type="journal article" date="2017" name="Curr. Biol.">
        <title>Genome architecture and evolution of a unichromosomal asexual nematode.</title>
        <authorList>
            <person name="Fradin H."/>
            <person name="Zegar C."/>
            <person name="Gutwein M."/>
            <person name="Lucas J."/>
            <person name="Kovtun M."/>
            <person name="Corcoran D."/>
            <person name="Baugh L.R."/>
            <person name="Kiontke K."/>
            <person name="Gunsalus K."/>
            <person name="Fitch D.H."/>
            <person name="Piano F."/>
        </authorList>
    </citation>
    <scope>NUCLEOTIDE SEQUENCE [LARGE SCALE GENOMIC DNA]</scope>
    <source>
        <strain evidence="7">PF1309</strain>
    </source>
</reference>
<evidence type="ECO:0000256" key="5">
    <source>
        <dbReference type="ARBA" id="ARBA00023242"/>
    </source>
</evidence>
<dbReference type="InterPro" id="IPR015943">
    <property type="entry name" value="WD40/YVTN_repeat-like_dom_sf"/>
</dbReference>
<dbReference type="EMBL" id="LIAE01006260">
    <property type="protein sequence ID" value="PAV92151.1"/>
    <property type="molecule type" value="Genomic_DNA"/>
</dbReference>
<evidence type="ECO:0000256" key="3">
    <source>
        <dbReference type="ARBA" id="ARBA00008845"/>
    </source>
</evidence>
<feature type="compositionally biased region" description="Acidic residues" evidence="6">
    <location>
        <begin position="1501"/>
        <end position="1522"/>
    </location>
</feature>
<comment type="subcellular location">
    <subcellularLocation>
        <location evidence="1">Nucleus</location>
    </subcellularLocation>
</comment>
<dbReference type="UniPathway" id="UPA00143"/>
<feature type="region of interest" description="Disordered" evidence="6">
    <location>
        <begin position="1497"/>
        <end position="1536"/>
    </location>
</feature>
<accession>A0A2A2M0U3</accession>
<keyword evidence="5" id="KW-0539">Nucleus</keyword>
<feature type="region of interest" description="Disordered" evidence="6">
    <location>
        <begin position="781"/>
        <end position="817"/>
    </location>
</feature>
<comment type="pathway">
    <text evidence="2">Protein modification; protein ubiquitination.</text>
</comment>
<name>A0A2A2M0U3_9BILA</name>
<evidence type="ECO:0000256" key="1">
    <source>
        <dbReference type="ARBA" id="ARBA00004123"/>
    </source>
</evidence>
<feature type="region of interest" description="Disordered" evidence="6">
    <location>
        <begin position="986"/>
        <end position="1013"/>
    </location>
</feature>
<dbReference type="Proteomes" id="UP000218231">
    <property type="component" value="Unassembled WGS sequence"/>
</dbReference>
<proteinExistence type="inferred from homology"/>
<feature type="compositionally biased region" description="Basic and acidic residues" evidence="6">
    <location>
        <begin position="1648"/>
        <end position="1658"/>
    </location>
</feature>
<evidence type="ECO:0000256" key="4">
    <source>
        <dbReference type="ARBA" id="ARBA00022786"/>
    </source>
</evidence>
<dbReference type="OrthoDB" id="27563at2759"/>
<dbReference type="SUPFAM" id="SSF50978">
    <property type="entry name" value="WD40 repeat-like"/>
    <property type="match status" value="1"/>
</dbReference>
<dbReference type="InterPro" id="IPR033270">
    <property type="entry name" value="VPRBP/DCAF1"/>
</dbReference>
<feature type="region of interest" description="Disordered" evidence="6">
    <location>
        <begin position="244"/>
        <end position="274"/>
    </location>
</feature>
<feature type="compositionally biased region" description="Polar residues" evidence="6">
    <location>
        <begin position="1092"/>
        <end position="1103"/>
    </location>
</feature>
<dbReference type="STRING" id="2018661.A0A2A2M0U3"/>
<dbReference type="InterPro" id="IPR036322">
    <property type="entry name" value="WD40_repeat_dom_sf"/>
</dbReference>
<feature type="region of interest" description="Disordered" evidence="6">
    <location>
        <begin position="1555"/>
        <end position="1658"/>
    </location>
</feature>
<dbReference type="Gene3D" id="2.130.10.10">
    <property type="entry name" value="YVTN repeat-like/Quinoprotein amine dehydrogenase"/>
    <property type="match status" value="1"/>
</dbReference>